<organism evidence="1">
    <name type="scientific">Myoviridae sp. ctx322</name>
    <dbReference type="NCBI Taxonomy" id="2826711"/>
    <lineage>
        <taxon>Viruses</taxon>
        <taxon>Duplodnaviria</taxon>
        <taxon>Heunggongvirae</taxon>
        <taxon>Uroviricota</taxon>
        <taxon>Caudoviricetes</taxon>
    </lineage>
</organism>
<dbReference type="EMBL" id="BK015115">
    <property type="protein sequence ID" value="DAD91565.1"/>
    <property type="molecule type" value="Genomic_DNA"/>
</dbReference>
<sequence>MEQELNLKQFTFTAPSGHEYTIREQNGADDDILSNAKEAATLMNLSRFIASLVLHTTATSTGKLTAEQAHKLPTLDRYCILLQSRIFSMGNLVEFSHDWGNQGGVIDYEEDLEELLFDYSQMPTSEELEAKPNAIPYYPYRDQTKDIVVDLASGKQISFDLSTGESESYLISLPEDQRTRNSELKARNLKLNVDGKWERVQSFHLFSLKDMAEIRKAIYAHDPVWNGLIDITNGNGLGAQVSILGVPSFFYPEEI</sequence>
<name>A0A8S5N9V9_9CAUD</name>
<accession>A0A8S5N9V9</accession>
<protein>
    <submittedName>
        <fullName evidence="1">Uncharacterized protein</fullName>
    </submittedName>
</protein>
<evidence type="ECO:0000313" key="1">
    <source>
        <dbReference type="EMBL" id="DAD91565.1"/>
    </source>
</evidence>
<reference evidence="1" key="1">
    <citation type="journal article" date="2021" name="Proc. Natl. Acad. Sci. U.S.A.">
        <title>A Catalog of Tens of Thousands of Viruses from Human Metagenomes Reveals Hidden Associations with Chronic Diseases.</title>
        <authorList>
            <person name="Tisza M.J."/>
            <person name="Buck C.B."/>
        </authorList>
    </citation>
    <scope>NUCLEOTIDE SEQUENCE</scope>
    <source>
        <strain evidence="1">Ctx322</strain>
    </source>
</reference>
<proteinExistence type="predicted"/>